<feature type="compositionally biased region" description="Low complexity" evidence="7">
    <location>
        <begin position="617"/>
        <end position="626"/>
    </location>
</feature>
<protein>
    <recommendedName>
        <fullName evidence="3">ubiquitinyl hydrolase 1</fullName>
        <ecNumber evidence="3">3.4.19.12</ecNumber>
    </recommendedName>
</protein>
<reference evidence="9" key="1">
    <citation type="submission" date="2021-01" db="EMBL/GenBank/DDBJ databases">
        <authorList>
            <person name="Corre E."/>
            <person name="Pelletier E."/>
            <person name="Niang G."/>
            <person name="Scheremetjew M."/>
            <person name="Finn R."/>
            <person name="Kale V."/>
            <person name="Holt S."/>
            <person name="Cochrane G."/>
            <person name="Meng A."/>
            <person name="Brown T."/>
            <person name="Cohen L."/>
        </authorList>
    </citation>
    <scope>NUCLEOTIDE SEQUENCE</scope>
    <source>
        <strain evidence="9">NY070348D</strain>
    </source>
</reference>
<gene>
    <name evidence="9" type="ORF">QSP1433_LOCUS4841</name>
</gene>
<evidence type="ECO:0000256" key="5">
    <source>
        <dbReference type="ARBA" id="ARBA00022786"/>
    </source>
</evidence>
<feature type="domain" description="OTU" evidence="8">
    <location>
        <begin position="226"/>
        <end position="354"/>
    </location>
</feature>
<dbReference type="InterPro" id="IPR003323">
    <property type="entry name" value="OTU_dom"/>
</dbReference>
<comment type="catalytic activity">
    <reaction evidence="1">
        <text>Thiol-dependent hydrolysis of ester, thioester, amide, peptide and isopeptide bonds formed by the C-terminal Gly of ubiquitin (a 76-residue protein attached to proteins as an intracellular targeting signal).</text>
        <dbReference type="EC" id="3.4.19.12"/>
    </reaction>
</comment>
<dbReference type="InterPro" id="IPR038765">
    <property type="entry name" value="Papain-like_cys_pep_sf"/>
</dbReference>
<dbReference type="PROSITE" id="PS50330">
    <property type="entry name" value="UIM"/>
    <property type="match status" value="1"/>
</dbReference>
<dbReference type="InterPro" id="IPR050704">
    <property type="entry name" value="Peptidase_C85-like"/>
</dbReference>
<organism evidence="9">
    <name type="scientific">Mucochytrium quahogii</name>
    <dbReference type="NCBI Taxonomy" id="96639"/>
    <lineage>
        <taxon>Eukaryota</taxon>
        <taxon>Sar</taxon>
        <taxon>Stramenopiles</taxon>
        <taxon>Bigyra</taxon>
        <taxon>Labyrinthulomycetes</taxon>
        <taxon>Thraustochytrida</taxon>
        <taxon>Thraustochytriidae</taxon>
        <taxon>Mucochytrium</taxon>
    </lineage>
</organism>
<dbReference type="PROSITE" id="PS50802">
    <property type="entry name" value="OTU"/>
    <property type="match status" value="1"/>
</dbReference>
<name>A0A7S2RLR0_9STRA</name>
<evidence type="ECO:0000256" key="7">
    <source>
        <dbReference type="SAM" id="MobiDB-lite"/>
    </source>
</evidence>
<proteinExistence type="inferred from homology"/>
<dbReference type="PANTHER" id="PTHR12419:SF4">
    <property type="entry name" value="OTU DOMAIN-CONTAINING PROTEIN 5"/>
    <property type="match status" value="1"/>
</dbReference>
<dbReference type="Gene3D" id="3.90.70.80">
    <property type="match status" value="1"/>
</dbReference>
<accession>A0A7S2RLR0</accession>
<dbReference type="EC" id="3.4.19.12" evidence="3"/>
<dbReference type="AlphaFoldDB" id="A0A7S2RLR0"/>
<evidence type="ECO:0000256" key="1">
    <source>
        <dbReference type="ARBA" id="ARBA00000707"/>
    </source>
</evidence>
<keyword evidence="6" id="KW-0378">Hydrolase</keyword>
<dbReference type="PANTHER" id="PTHR12419">
    <property type="entry name" value="OTU DOMAIN CONTAINING PROTEIN"/>
    <property type="match status" value="1"/>
</dbReference>
<evidence type="ECO:0000259" key="8">
    <source>
        <dbReference type="PROSITE" id="PS50802"/>
    </source>
</evidence>
<dbReference type="CDD" id="cd22752">
    <property type="entry name" value="OTU_OTUD5-like"/>
    <property type="match status" value="1"/>
</dbReference>
<keyword evidence="5" id="KW-0833">Ubl conjugation pathway</keyword>
<keyword evidence="4" id="KW-0645">Protease</keyword>
<evidence type="ECO:0000256" key="3">
    <source>
        <dbReference type="ARBA" id="ARBA00012759"/>
    </source>
</evidence>
<comment type="similarity">
    <text evidence="2">Belongs to the peptidase C85 family.</text>
</comment>
<evidence type="ECO:0000313" key="9">
    <source>
        <dbReference type="EMBL" id="CAD9674829.1"/>
    </source>
</evidence>
<dbReference type="GO" id="GO:0061578">
    <property type="term" value="F:K63-linked deubiquitinase activity"/>
    <property type="evidence" value="ECO:0007669"/>
    <property type="project" value="TreeGrafter"/>
</dbReference>
<dbReference type="GO" id="GO:0006508">
    <property type="term" value="P:proteolysis"/>
    <property type="evidence" value="ECO:0007669"/>
    <property type="project" value="UniProtKB-KW"/>
</dbReference>
<dbReference type="InterPro" id="IPR003903">
    <property type="entry name" value="UIM_dom"/>
</dbReference>
<dbReference type="GO" id="GO:0016579">
    <property type="term" value="P:protein deubiquitination"/>
    <property type="evidence" value="ECO:0007669"/>
    <property type="project" value="TreeGrafter"/>
</dbReference>
<dbReference type="EMBL" id="HBHK01007853">
    <property type="protein sequence ID" value="CAD9674829.1"/>
    <property type="molecule type" value="Transcribed_RNA"/>
</dbReference>
<sequence>MTMDSDQREICIPAVDEDDDEEDLRLEDTVRFHPGDLIEVFYTDENLGGVSAWREAVVTKYNEFETFNNRVHFLFDDAEDQWIDVNDKDKIAPYGTNCFTPGSSMKDVRAGQLVDVVNCHPAKMTFMCGQVMKLLGGGKVEVKLLCEENRIVAHVCMLKPFCSRVRPETHKDNICRAQFAESRHRGESKLSGGKATLTTRSRSRGIGAVGDPRFSRYKEALARHGLQLIEMEGDGNCLFRAVSHQVYGSSEYHGLVREKCMDYMESESAYFQPFVVGDFGDYISKKRQHGVWGDDIEIQAMCEIYDRAAEVWAFDSRDGAKQLRTFHETDHGRSRSPMRLSFYGGGHYDSIVGYNFSQTTRSEDSVGALENRRVALSRARRSGITEEALNSRLSLAEASEQDMLDNAIEASRQQYMQSNNDLESVLEASLLEYQMQENAVLQQSLVSGDIAQEAQKALNDSDIAATDQERLEQALRMSKVVDSGFNEESQLHRAMLLSESKSEDEQLKEALRLSQESSHVGSMSVDDEEKQLQEALRLSQAEGMNLVLDNERMEMEKAMKMSEMELTSSLSSSKVCDEDDEEKQLQEALRLSQTEGMDLALDNERMEMEKAMKMSEMETASSLSSSKVCDEDDEEIQRAIAESIQSSQCK</sequence>
<dbReference type="SMART" id="SM00726">
    <property type="entry name" value="UIM"/>
    <property type="match status" value="6"/>
</dbReference>
<evidence type="ECO:0000256" key="4">
    <source>
        <dbReference type="ARBA" id="ARBA00022670"/>
    </source>
</evidence>
<feature type="region of interest" description="Disordered" evidence="7">
    <location>
        <begin position="614"/>
        <end position="635"/>
    </location>
</feature>
<dbReference type="SUPFAM" id="SSF54001">
    <property type="entry name" value="Cysteine proteinases"/>
    <property type="match status" value="1"/>
</dbReference>
<evidence type="ECO:0000256" key="6">
    <source>
        <dbReference type="ARBA" id="ARBA00022801"/>
    </source>
</evidence>
<evidence type="ECO:0000256" key="2">
    <source>
        <dbReference type="ARBA" id="ARBA00010407"/>
    </source>
</evidence>
<dbReference type="GO" id="GO:0004843">
    <property type="term" value="F:cysteine-type deubiquitinase activity"/>
    <property type="evidence" value="ECO:0007669"/>
    <property type="project" value="UniProtKB-EC"/>
</dbReference>
<dbReference type="Pfam" id="PF02338">
    <property type="entry name" value="OTU"/>
    <property type="match status" value="1"/>
</dbReference>